<feature type="transmembrane region" description="Helical" evidence="1">
    <location>
        <begin position="175"/>
        <end position="202"/>
    </location>
</feature>
<sequence>MSCLDVMYQNYGAHHYLPATAAAAYKAAYYHHQQQQQKKFSAYSRMQDFADLPAHCVQSKQAEKPRPDSEIQRDDVEQHGDEEMAVLSARVRVALCPLHYGTVVTRLRPTPASPPFLVISLQLLHSTQQTLAFGVAIAWPSLACPLIQPSQSHGLMAWVAKAAPDTIMSMRCTPICIHVIIIPTLTPILCSITATAVLWIIASVPFCYLA</sequence>
<reference evidence="2" key="1">
    <citation type="submission" date="2023-06" db="EMBL/GenBank/DDBJ databases">
        <title>Male Hemibagrus guttatus genome.</title>
        <authorList>
            <person name="Bian C."/>
        </authorList>
    </citation>
    <scope>NUCLEOTIDE SEQUENCE</scope>
    <source>
        <strain evidence="2">Male_cb2023</strain>
        <tissue evidence="2">Muscle</tissue>
    </source>
</reference>
<keyword evidence="1" id="KW-1133">Transmembrane helix</keyword>
<protein>
    <submittedName>
        <fullName evidence="2">Uncharacterized protein</fullName>
    </submittedName>
</protein>
<gene>
    <name evidence="2" type="ORF">QTP70_008709</name>
</gene>
<evidence type="ECO:0000313" key="3">
    <source>
        <dbReference type="Proteomes" id="UP001274896"/>
    </source>
</evidence>
<dbReference type="EMBL" id="JAUCMX010000006">
    <property type="protein sequence ID" value="KAK3543023.1"/>
    <property type="molecule type" value="Genomic_DNA"/>
</dbReference>
<proteinExistence type="predicted"/>
<name>A0AAE0R5M7_9TELE</name>
<keyword evidence="1" id="KW-0812">Transmembrane</keyword>
<organism evidence="2 3">
    <name type="scientific">Hemibagrus guttatus</name>
    <dbReference type="NCBI Taxonomy" id="175788"/>
    <lineage>
        <taxon>Eukaryota</taxon>
        <taxon>Metazoa</taxon>
        <taxon>Chordata</taxon>
        <taxon>Craniata</taxon>
        <taxon>Vertebrata</taxon>
        <taxon>Euteleostomi</taxon>
        <taxon>Actinopterygii</taxon>
        <taxon>Neopterygii</taxon>
        <taxon>Teleostei</taxon>
        <taxon>Ostariophysi</taxon>
        <taxon>Siluriformes</taxon>
        <taxon>Bagridae</taxon>
        <taxon>Hemibagrus</taxon>
    </lineage>
</organism>
<dbReference type="AlphaFoldDB" id="A0AAE0R5M7"/>
<evidence type="ECO:0000256" key="1">
    <source>
        <dbReference type="SAM" id="Phobius"/>
    </source>
</evidence>
<evidence type="ECO:0000313" key="2">
    <source>
        <dbReference type="EMBL" id="KAK3543023.1"/>
    </source>
</evidence>
<keyword evidence="1" id="KW-0472">Membrane</keyword>
<accession>A0AAE0R5M7</accession>
<keyword evidence="3" id="KW-1185">Reference proteome</keyword>
<dbReference type="Proteomes" id="UP001274896">
    <property type="component" value="Unassembled WGS sequence"/>
</dbReference>
<comment type="caution">
    <text evidence="2">The sequence shown here is derived from an EMBL/GenBank/DDBJ whole genome shotgun (WGS) entry which is preliminary data.</text>
</comment>